<dbReference type="EMBL" id="JBEOQB010000002">
    <property type="protein sequence ID" value="MEZ0451770.1"/>
    <property type="molecule type" value="Genomic_DNA"/>
</dbReference>
<dbReference type="PANTHER" id="PTHR43280:SF2">
    <property type="entry name" value="HTH-TYPE TRANSCRIPTIONAL REGULATOR EXSA"/>
    <property type="match status" value="1"/>
</dbReference>
<organism evidence="5 6">
    <name type="scientific">Sphingobacterium thalpophilum</name>
    <dbReference type="NCBI Taxonomy" id="259"/>
    <lineage>
        <taxon>Bacteria</taxon>
        <taxon>Pseudomonadati</taxon>
        <taxon>Bacteroidota</taxon>
        <taxon>Sphingobacteriia</taxon>
        <taxon>Sphingobacteriales</taxon>
        <taxon>Sphingobacteriaceae</taxon>
        <taxon>Sphingobacterium</taxon>
    </lineage>
</organism>
<dbReference type="PRINTS" id="PR00032">
    <property type="entry name" value="HTHARAC"/>
</dbReference>
<dbReference type="PANTHER" id="PTHR43280">
    <property type="entry name" value="ARAC-FAMILY TRANSCRIPTIONAL REGULATOR"/>
    <property type="match status" value="1"/>
</dbReference>
<name>A0ABV4HB99_9SPHI</name>
<gene>
    <name evidence="5" type="ORF">ABTW24_09200</name>
</gene>
<sequence>MKVKGKFSGAQQQEGKVKTITFKSSDEQLMERIVKTVNQYLENSEFNVQFLADEVGLSRVQLRRKVKSLTGISTGEFIRNIRLQQAEKLLLEKKMNISQVAYSLGFTNQTHFTTLFKKMYGLSPTEYIQRHSFKEN</sequence>
<evidence type="ECO:0000313" key="6">
    <source>
        <dbReference type="Proteomes" id="UP001566204"/>
    </source>
</evidence>
<dbReference type="Gene3D" id="1.10.10.60">
    <property type="entry name" value="Homeodomain-like"/>
    <property type="match status" value="1"/>
</dbReference>
<dbReference type="RefSeq" id="WP_370482031.1">
    <property type="nucleotide sequence ID" value="NZ_JBEOQA010000001.1"/>
</dbReference>
<keyword evidence="3" id="KW-0804">Transcription</keyword>
<keyword evidence="1" id="KW-0805">Transcription regulation</keyword>
<dbReference type="Proteomes" id="UP001566204">
    <property type="component" value="Unassembled WGS sequence"/>
</dbReference>
<reference evidence="5 6" key="1">
    <citation type="submission" date="2024-06" db="EMBL/GenBank/DDBJ databases">
        <title>Soil Sphingobacterium thalpophilum.</title>
        <authorList>
            <person name="Yang J."/>
            <person name="Li J."/>
        </authorList>
    </citation>
    <scope>NUCLEOTIDE SEQUENCE [LARGE SCALE GENOMIC DNA]</scope>
    <source>
        <strain evidence="5 6">22g91tb</strain>
    </source>
</reference>
<accession>A0ABV4HB99</accession>
<dbReference type="InterPro" id="IPR018062">
    <property type="entry name" value="HTH_AraC-typ_CS"/>
</dbReference>
<dbReference type="Pfam" id="PF12833">
    <property type="entry name" value="HTH_18"/>
    <property type="match status" value="1"/>
</dbReference>
<dbReference type="InterPro" id="IPR009057">
    <property type="entry name" value="Homeodomain-like_sf"/>
</dbReference>
<keyword evidence="2" id="KW-0238">DNA-binding</keyword>
<evidence type="ECO:0000256" key="1">
    <source>
        <dbReference type="ARBA" id="ARBA00023015"/>
    </source>
</evidence>
<evidence type="ECO:0000259" key="4">
    <source>
        <dbReference type="PROSITE" id="PS01124"/>
    </source>
</evidence>
<protein>
    <submittedName>
        <fullName evidence="5">AraC family transcriptional regulator</fullName>
    </submittedName>
</protein>
<comment type="caution">
    <text evidence="5">The sequence shown here is derived from an EMBL/GenBank/DDBJ whole genome shotgun (WGS) entry which is preliminary data.</text>
</comment>
<keyword evidence="6" id="KW-1185">Reference proteome</keyword>
<dbReference type="PROSITE" id="PS00041">
    <property type="entry name" value="HTH_ARAC_FAMILY_1"/>
    <property type="match status" value="1"/>
</dbReference>
<feature type="domain" description="HTH araC/xylS-type" evidence="4">
    <location>
        <begin position="31"/>
        <end position="130"/>
    </location>
</feature>
<dbReference type="SUPFAM" id="SSF46689">
    <property type="entry name" value="Homeodomain-like"/>
    <property type="match status" value="1"/>
</dbReference>
<dbReference type="SMART" id="SM00342">
    <property type="entry name" value="HTH_ARAC"/>
    <property type="match status" value="1"/>
</dbReference>
<dbReference type="InterPro" id="IPR020449">
    <property type="entry name" value="Tscrpt_reg_AraC-type_HTH"/>
</dbReference>
<evidence type="ECO:0000256" key="2">
    <source>
        <dbReference type="ARBA" id="ARBA00023125"/>
    </source>
</evidence>
<proteinExistence type="predicted"/>
<evidence type="ECO:0000256" key="3">
    <source>
        <dbReference type="ARBA" id="ARBA00023163"/>
    </source>
</evidence>
<dbReference type="InterPro" id="IPR018060">
    <property type="entry name" value="HTH_AraC"/>
</dbReference>
<evidence type="ECO:0000313" key="5">
    <source>
        <dbReference type="EMBL" id="MEZ0451770.1"/>
    </source>
</evidence>
<dbReference type="PROSITE" id="PS01124">
    <property type="entry name" value="HTH_ARAC_FAMILY_2"/>
    <property type="match status" value="1"/>
</dbReference>